<evidence type="ECO:0000313" key="3">
    <source>
        <dbReference type="Proteomes" id="UP000015102"/>
    </source>
</evidence>
<reference evidence="2" key="2">
    <citation type="submission" date="2015-06" db="UniProtKB">
        <authorList>
            <consortium name="EnsemblMetazoa"/>
        </authorList>
    </citation>
    <scope>IDENTIFICATION</scope>
</reference>
<proteinExistence type="predicted"/>
<sequence>MEAKPSVPLIQAPGPIETPKIEVVREKRPSLAPSPVPSRRGSLIPPPEEMGRRPSLIINDEKQHSIFKYRRLKYSMFWKDVFIIDFLKFLK</sequence>
<protein>
    <submittedName>
        <fullName evidence="2">Uncharacterized protein</fullName>
    </submittedName>
</protein>
<reference evidence="3" key="1">
    <citation type="submission" date="2013-02" db="EMBL/GenBank/DDBJ databases">
        <authorList>
            <person name="Hughes D."/>
        </authorList>
    </citation>
    <scope>NUCLEOTIDE SEQUENCE</scope>
    <source>
        <strain>Durham</strain>
        <strain evidence="3">NC isolate 2 -- Noor lab</strain>
    </source>
</reference>
<name>T1GIB4_MEGSC</name>
<dbReference type="HOGENOM" id="CLU_2429578_0_0_1"/>
<dbReference type="STRING" id="36166.T1GIB4"/>
<dbReference type="Proteomes" id="UP000015102">
    <property type="component" value="Unassembled WGS sequence"/>
</dbReference>
<evidence type="ECO:0000256" key="1">
    <source>
        <dbReference type="SAM" id="MobiDB-lite"/>
    </source>
</evidence>
<accession>T1GIB4</accession>
<keyword evidence="3" id="KW-1185">Reference proteome</keyword>
<organism evidence="2 3">
    <name type="scientific">Megaselia scalaris</name>
    <name type="common">Humpbacked fly</name>
    <name type="synonym">Phora scalaris</name>
    <dbReference type="NCBI Taxonomy" id="36166"/>
    <lineage>
        <taxon>Eukaryota</taxon>
        <taxon>Metazoa</taxon>
        <taxon>Ecdysozoa</taxon>
        <taxon>Arthropoda</taxon>
        <taxon>Hexapoda</taxon>
        <taxon>Insecta</taxon>
        <taxon>Pterygota</taxon>
        <taxon>Neoptera</taxon>
        <taxon>Endopterygota</taxon>
        <taxon>Diptera</taxon>
        <taxon>Brachycera</taxon>
        <taxon>Muscomorpha</taxon>
        <taxon>Platypezoidea</taxon>
        <taxon>Phoridae</taxon>
        <taxon>Megaseliini</taxon>
        <taxon>Megaselia</taxon>
    </lineage>
</organism>
<dbReference type="EMBL" id="CAQQ02100051">
    <property type="status" value="NOT_ANNOTATED_CDS"/>
    <property type="molecule type" value="Genomic_DNA"/>
</dbReference>
<dbReference type="AlphaFoldDB" id="T1GIB4"/>
<dbReference type="EMBL" id="CAQQ02100052">
    <property type="status" value="NOT_ANNOTATED_CDS"/>
    <property type="molecule type" value="Genomic_DNA"/>
</dbReference>
<dbReference type="EnsemblMetazoa" id="MESCA003184-RA">
    <property type="protein sequence ID" value="MESCA003184-PA"/>
    <property type="gene ID" value="MESCA003184"/>
</dbReference>
<dbReference type="EMBL" id="CAQQ02100050">
    <property type="status" value="NOT_ANNOTATED_CDS"/>
    <property type="molecule type" value="Genomic_DNA"/>
</dbReference>
<feature type="region of interest" description="Disordered" evidence="1">
    <location>
        <begin position="27"/>
        <end position="53"/>
    </location>
</feature>
<evidence type="ECO:0000313" key="2">
    <source>
        <dbReference type="EnsemblMetazoa" id="MESCA003184-PA"/>
    </source>
</evidence>